<accession>A0A174BVP0</accession>
<organism evidence="5 6">
    <name type="scientific">Clostridium disporicum</name>
    <dbReference type="NCBI Taxonomy" id="84024"/>
    <lineage>
        <taxon>Bacteria</taxon>
        <taxon>Bacillati</taxon>
        <taxon>Bacillota</taxon>
        <taxon>Clostridia</taxon>
        <taxon>Eubacteriales</taxon>
        <taxon>Clostridiaceae</taxon>
        <taxon>Clostridium</taxon>
    </lineage>
</organism>
<dbReference type="GO" id="GO:0003700">
    <property type="term" value="F:DNA-binding transcription factor activity"/>
    <property type="evidence" value="ECO:0007669"/>
    <property type="project" value="InterPro"/>
</dbReference>
<dbReference type="Gene3D" id="1.10.10.60">
    <property type="entry name" value="Homeodomain-like"/>
    <property type="match status" value="2"/>
</dbReference>
<dbReference type="InterPro" id="IPR018060">
    <property type="entry name" value="HTH_AraC"/>
</dbReference>
<evidence type="ECO:0000256" key="3">
    <source>
        <dbReference type="ARBA" id="ARBA00023163"/>
    </source>
</evidence>
<dbReference type="OrthoDB" id="9774814at2"/>
<dbReference type="PANTHER" id="PTHR43280:SF34">
    <property type="entry name" value="ARAC-FAMILY TRANSCRIPTIONAL REGULATOR"/>
    <property type="match status" value="1"/>
</dbReference>
<dbReference type="EMBL" id="CYZX01000004">
    <property type="protein sequence ID" value="CUO03720.1"/>
    <property type="molecule type" value="Genomic_DNA"/>
</dbReference>
<dbReference type="Pfam" id="PF12833">
    <property type="entry name" value="HTH_18"/>
    <property type="match status" value="1"/>
</dbReference>
<dbReference type="SMART" id="SM00342">
    <property type="entry name" value="HTH_ARAC"/>
    <property type="match status" value="1"/>
</dbReference>
<dbReference type="RefSeq" id="WP_055264268.1">
    <property type="nucleotide sequence ID" value="NZ_CABIXQ010000004.1"/>
</dbReference>
<evidence type="ECO:0000313" key="6">
    <source>
        <dbReference type="Proteomes" id="UP000095594"/>
    </source>
</evidence>
<feature type="domain" description="HTH araC/xylS-type" evidence="4">
    <location>
        <begin position="171"/>
        <end position="268"/>
    </location>
</feature>
<gene>
    <name evidence="5" type="primary">rhaS_2</name>
    <name evidence="5" type="ORF">ERS852471_00859</name>
</gene>
<proteinExistence type="predicted"/>
<dbReference type="Proteomes" id="UP000095594">
    <property type="component" value="Unassembled WGS sequence"/>
</dbReference>
<dbReference type="SUPFAM" id="SSF46689">
    <property type="entry name" value="Homeodomain-like"/>
    <property type="match status" value="2"/>
</dbReference>
<keyword evidence="3" id="KW-0804">Transcription</keyword>
<dbReference type="GO" id="GO:0043565">
    <property type="term" value="F:sequence-specific DNA binding"/>
    <property type="evidence" value="ECO:0007669"/>
    <property type="project" value="InterPro"/>
</dbReference>
<sequence>MDSSFTLKEISILKNSPLKYKSTLGHSLIYFRKGSCIVNIYTESFIASHHSYILLRDEEQLLLTNDHTTECTIYILSFSYNHFDNSSKDLLLECFDKKSLDKCRYIISQSENSMRVRTLLILLNIELKEEKYASDLFKSNTLSMILVILNRIILENIEPEKKCCKKGLRLDDIFSYINSHLKEEISLDKLAEDLFFSKYHILHEFKKKTGISLYRYIIKRKLEYSKTLIESGMPIREVYHHCGFGDYSNYFRSFKKEYECTPKQYYNQVRSKSILADLKFEITPSNIAD</sequence>
<name>A0A174BVP0_9CLOT</name>
<evidence type="ECO:0000256" key="2">
    <source>
        <dbReference type="ARBA" id="ARBA00023125"/>
    </source>
</evidence>
<evidence type="ECO:0000256" key="1">
    <source>
        <dbReference type="ARBA" id="ARBA00023015"/>
    </source>
</evidence>
<evidence type="ECO:0000313" key="5">
    <source>
        <dbReference type="EMBL" id="CUO03720.1"/>
    </source>
</evidence>
<keyword evidence="1" id="KW-0805">Transcription regulation</keyword>
<dbReference type="PANTHER" id="PTHR43280">
    <property type="entry name" value="ARAC-FAMILY TRANSCRIPTIONAL REGULATOR"/>
    <property type="match status" value="1"/>
</dbReference>
<keyword evidence="2" id="KW-0238">DNA-binding</keyword>
<evidence type="ECO:0000259" key="4">
    <source>
        <dbReference type="PROSITE" id="PS01124"/>
    </source>
</evidence>
<reference evidence="5 6" key="1">
    <citation type="submission" date="2015-09" db="EMBL/GenBank/DDBJ databases">
        <authorList>
            <consortium name="Pathogen Informatics"/>
        </authorList>
    </citation>
    <scope>NUCLEOTIDE SEQUENCE [LARGE SCALE GENOMIC DNA]</scope>
    <source>
        <strain evidence="5 6">2789STDY5834856</strain>
    </source>
</reference>
<dbReference type="AlphaFoldDB" id="A0A174BVP0"/>
<protein>
    <submittedName>
        <fullName evidence="5">AraC-type sugar metabolism regulator</fullName>
    </submittedName>
</protein>
<dbReference type="PROSITE" id="PS01124">
    <property type="entry name" value="HTH_ARAC_FAMILY_2"/>
    <property type="match status" value="1"/>
</dbReference>
<dbReference type="InterPro" id="IPR009057">
    <property type="entry name" value="Homeodomain-like_sf"/>
</dbReference>